<dbReference type="InterPro" id="IPR032053">
    <property type="entry name" value="Ribosomal_mS34"/>
</dbReference>
<dbReference type="Proteomes" id="UP000054007">
    <property type="component" value="Unassembled WGS sequence"/>
</dbReference>
<protein>
    <submittedName>
        <fullName evidence="1">Uncharacterized protein</fullName>
    </submittedName>
</protein>
<dbReference type="AlphaFoldDB" id="A0A0D7B2Y5"/>
<dbReference type="EMBL" id="KN880631">
    <property type="protein sequence ID" value="KIY64534.1"/>
    <property type="molecule type" value="Genomic_DNA"/>
</dbReference>
<sequence length="137" mass="15562">MFPSLLRRQAVPVSKLLEKALPKDSLPAALQAKNANLYQVLSRRPNIENRLVHQTRWSAKGIEDCWWQVTRANFKCEGKHGKAWGYKWWKGKRVSTRPEIIRGGLKYLWNDGKSVNLRPKAKIPSSTPAAPEATTTA</sequence>
<name>A0A0D7B2Y5_9AGAR</name>
<reference evidence="1 2" key="1">
    <citation type="journal article" date="2015" name="Fungal Genet. Biol.">
        <title>Evolution of novel wood decay mechanisms in Agaricales revealed by the genome sequences of Fistulina hepatica and Cylindrobasidium torrendii.</title>
        <authorList>
            <person name="Floudas D."/>
            <person name="Held B.W."/>
            <person name="Riley R."/>
            <person name="Nagy L.G."/>
            <person name="Koehler G."/>
            <person name="Ransdell A.S."/>
            <person name="Younus H."/>
            <person name="Chow J."/>
            <person name="Chiniquy J."/>
            <person name="Lipzen A."/>
            <person name="Tritt A."/>
            <person name="Sun H."/>
            <person name="Haridas S."/>
            <person name="LaButti K."/>
            <person name="Ohm R.A."/>
            <person name="Kues U."/>
            <person name="Blanchette R.A."/>
            <person name="Grigoriev I.V."/>
            <person name="Minto R.E."/>
            <person name="Hibbett D.S."/>
        </authorList>
    </citation>
    <scope>NUCLEOTIDE SEQUENCE [LARGE SCALE GENOMIC DNA]</scope>
    <source>
        <strain evidence="1 2">FP15055 ss-10</strain>
    </source>
</reference>
<evidence type="ECO:0000313" key="1">
    <source>
        <dbReference type="EMBL" id="KIY64534.1"/>
    </source>
</evidence>
<dbReference type="GO" id="GO:0005739">
    <property type="term" value="C:mitochondrion"/>
    <property type="evidence" value="ECO:0007669"/>
    <property type="project" value="InterPro"/>
</dbReference>
<organism evidence="1 2">
    <name type="scientific">Cylindrobasidium torrendii FP15055 ss-10</name>
    <dbReference type="NCBI Taxonomy" id="1314674"/>
    <lineage>
        <taxon>Eukaryota</taxon>
        <taxon>Fungi</taxon>
        <taxon>Dikarya</taxon>
        <taxon>Basidiomycota</taxon>
        <taxon>Agaricomycotina</taxon>
        <taxon>Agaricomycetes</taxon>
        <taxon>Agaricomycetidae</taxon>
        <taxon>Agaricales</taxon>
        <taxon>Marasmiineae</taxon>
        <taxon>Physalacriaceae</taxon>
        <taxon>Cylindrobasidium</taxon>
    </lineage>
</organism>
<dbReference type="Pfam" id="PF16053">
    <property type="entry name" value="MRP-S34"/>
    <property type="match status" value="1"/>
</dbReference>
<accession>A0A0D7B2Y5</accession>
<proteinExistence type="predicted"/>
<dbReference type="GO" id="GO:0003735">
    <property type="term" value="F:structural constituent of ribosome"/>
    <property type="evidence" value="ECO:0007669"/>
    <property type="project" value="InterPro"/>
</dbReference>
<dbReference type="OrthoDB" id="16434at2759"/>
<gene>
    <name evidence="1" type="ORF">CYLTODRAFT_413263</name>
</gene>
<keyword evidence="2" id="KW-1185">Reference proteome</keyword>
<evidence type="ECO:0000313" key="2">
    <source>
        <dbReference type="Proteomes" id="UP000054007"/>
    </source>
</evidence>